<proteinExistence type="predicted"/>
<protein>
    <submittedName>
        <fullName evidence="1">Uncharacterized protein</fullName>
    </submittedName>
</protein>
<reference evidence="1 2" key="1">
    <citation type="submission" date="2017-01" db="EMBL/GenBank/DDBJ databases">
        <authorList>
            <person name="Mah S.A."/>
            <person name="Swanson W.J."/>
            <person name="Moy G.W."/>
            <person name="Vacquier V.D."/>
        </authorList>
    </citation>
    <scope>NUCLEOTIDE SEQUENCE [LARGE SCALE GENOMIC DNA]</scope>
    <source>
        <strain evidence="1 2">ATCC 29606</strain>
    </source>
</reference>
<dbReference type="Proteomes" id="UP000186079">
    <property type="component" value="Unassembled WGS sequence"/>
</dbReference>
<sequence>MHRSSLTRAMHWLRAYLDSDQLFFIYLAESQRHAG</sequence>
<accession>A0A1N6PEN7</accession>
<gene>
    <name evidence="1" type="ORF">SAMN05421672_102128</name>
</gene>
<name>A0A1N6PEN7_9PSED</name>
<evidence type="ECO:0000313" key="1">
    <source>
        <dbReference type="EMBL" id="SIQ02754.1"/>
    </source>
</evidence>
<dbReference type="EMBL" id="FTMC01000002">
    <property type="protein sequence ID" value="SIQ02754.1"/>
    <property type="molecule type" value="Genomic_DNA"/>
</dbReference>
<organism evidence="1 2">
    <name type="scientific">Pseudomonas flexibilis</name>
    <dbReference type="NCBI Taxonomy" id="706570"/>
    <lineage>
        <taxon>Bacteria</taxon>
        <taxon>Pseudomonadati</taxon>
        <taxon>Pseudomonadota</taxon>
        <taxon>Gammaproteobacteria</taxon>
        <taxon>Pseudomonadales</taxon>
        <taxon>Pseudomonadaceae</taxon>
        <taxon>Pseudomonas</taxon>
    </lineage>
</organism>
<dbReference type="AlphaFoldDB" id="A0A1N6PEN7"/>
<evidence type="ECO:0000313" key="2">
    <source>
        <dbReference type="Proteomes" id="UP000186079"/>
    </source>
</evidence>